<keyword evidence="2" id="KW-0472">Membrane</keyword>
<keyword evidence="4" id="KW-1185">Reference proteome</keyword>
<accession>A0A834I061</accession>
<feature type="region of interest" description="Disordered" evidence="1">
    <location>
        <begin position="137"/>
        <end position="161"/>
    </location>
</feature>
<protein>
    <submittedName>
        <fullName evidence="3">Uncharacterized protein</fullName>
    </submittedName>
</protein>
<reference evidence="3" key="1">
    <citation type="submission" date="2020-08" db="EMBL/GenBank/DDBJ databases">
        <title>Genome sequencing and assembly of the red palm weevil Rhynchophorus ferrugineus.</title>
        <authorList>
            <person name="Dias G.B."/>
            <person name="Bergman C.M."/>
            <person name="Manee M."/>
        </authorList>
    </citation>
    <scope>NUCLEOTIDE SEQUENCE</scope>
    <source>
        <strain evidence="3">AA-2017</strain>
        <tissue evidence="3">Whole larva</tissue>
    </source>
</reference>
<dbReference type="EMBL" id="JAACXV010014074">
    <property type="protein sequence ID" value="KAF7270649.1"/>
    <property type="molecule type" value="Genomic_DNA"/>
</dbReference>
<evidence type="ECO:0000313" key="3">
    <source>
        <dbReference type="EMBL" id="KAF7270649.1"/>
    </source>
</evidence>
<evidence type="ECO:0000256" key="1">
    <source>
        <dbReference type="SAM" id="MobiDB-lite"/>
    </source>
</evidence>
<keyword evidence="2" id="KW-0812">Transmembrane</keyword>
<proteinExistence type="predicted"/>
<evidence type="ECO:0000256" key="2">
    <source>
        <dbReference type="SAM" id="Phobius"/>
    </source>
</evidence>
<feature type="transmembrane region" description="Helical" evidence="2">
    <location>
        <begin position="172"/>
        <end position="192"/>
    </location>
</feature>
<feature type="compositionally biased region" description="Low complexity" evidence="1">
    <location>
        <begin position="42"/>
        <end position="62"/>
    </location>
</feature>
<gene>
    <name evidence="3" type="ORF">GWI33_016398</name>
</gene>
<name>A0A834I061_RHYFE</name>
<evidence type="ECO:0000313" key="4">
    <source>
        <dbReference type="Proteomes" id="UP000625711"/>
    </source>
</evidence>
<feature type="region of interest" description="Disordered" evidence="1">
    <location>
        <begin position="42"/>
        <end position="80"/>
    </location>
</feature>
<organism evidence="3 4">
    <name type="scientific">Rhynchophorus ferrugineus</name>
    <name type="common">Red palm weevil</name>
    <name type="synonym">Curculio ferrugineus</name>
    <dbReference type="NCBI Taxonomy" id="354439"/>
    <lineage>
        <taxon>Eukaryota</taxon>
        <taxon>Metazoa</taxon>
        <taxon>Ecdysozoa</taxon>
        <taxon>Arthropoda</taxon>
        <taxon>Hexapoda</taxon>
        <taxon>Insecta</taxon>
        <taxon>Pterygota</taxon>
        <taxon>Neoptera</taxon>
        <taxon>Endopterygota</taxon>
        <taxon>Coleoptera</taxon>
        <taxon>Polyphaga</taxon>
        <taxon>Cucujiformia</taxon>
        <taxon>Curculionidae</taxon>
        <taxon>Dryophthorinae</taxon>
        <taxon>Rhynchophorus</taxon>
    </lineage>
</organism>
<dbReference type="OrthoDB" id="7399621at2759"/>
<dbReference type="AlphaFoldDB" id="A0A834I061"/>
<dbReference type="Proteomes" id="UP000625711">
    <property type="component" value="Unassembled WGS sequence"/>
</dbReference>
<sequence>MAVPFIIPDDQNDSQVILVQLQTLISRLQMIIHNQQQQQQLSVNASSNSYNNSRVRSSSTTRQRTRDSSETSSTTPNQNNLSEVISNLSLFALSAGDQQSSSTYTAIPVRSPRTRGCSESSNCDVTKTATKTTFDQDWNKMNCNNGDDDDDDDDDENKEASSVGLLSKLTPASVSSCSLMTAVICFVGWHIFRGR</sequence>
<feature type="compositionally biased region" description="Acidic residues" evidence="1">
    <location>
        <begin position="146"/>
        <end position="157"/>
    </location>
</feature>
<comment type="caution">
    <text evidence="3">The sequence shown here is derived from an EMBL/GenBank/DDBJ whole genome shotgun (WGS) entry which is preliminary data.</text>
</comment>
<keyword evidence="2" id="KW-1133">Transmembrane helix</keyword>